<reference evidence="9 10" key="1">
    <citation type="submission" date="2021-01" db="EMBL/GenBank/DDBJ databases">
        <title>Whole genome shotgun sequence of Catellatospora citrea NBRC 14495.</title>
        <authorList>
            <person name="Komaki H."/>
            <person name="Tamura T."/>
        </authorList>
    </citation>
    <scope>NUCLEOTIDE SEQUENCE [LARGE SCALE GENOMIC DNA]</scope>
    <source>
        <strain evidence="9 10">NBRC 14495</strain>
    </source>
</reference>
<dbReference type="Gene3D" id="1.20.1250.20">
    <property type="entry name" value="MFS general substrate transporter like domains"/>
    <property type="match status" value="1"/>
</dbReference>
<feature type="transmembrane region" description="Helical" evidence="7">
    <location>
        <begin position="52"/>
        <end position="72"/>
    </location>
</feature>
<dbReference type="PANTHER" id="PTHR23513:SF9">
    <property type="entry name" value="ENTEROBACTIN EXPORTER ENTS"/>
    <property type="match status" value="1"/>
</dbReference>
<feature type="transmembrane region" description="Helical" evidence="7">
    <location>
        <begin position="227"/>
        <end position="249"/>
    </location>
</feature>
<dbReference type="AlphaFoldDB" id="A0A8J3KPC6"/>
<dbReference type="PROSITE" id="PS50850">
    <property type="entry name" value="MFS"/>
    <property type="match status" value="1"/>
</dbReference>
<dbReference type="SUPFAM" id="SSF103473">
    <property type="entry name" value="MFS general substrate transporter"/>
    <property type="match status" value="1"/>
</dbReference>
<dbReference type="Proteomes" id="UP000659904">
    <property type="component" value="Unassembled WGS sequence"/>
</dbReference>
<evidence type="ECO:0000256" key="1">
    <source>
        <dbReference type="ARBA" id="ARBA00004429"/>
    </source>
</evidence>
<sequence>MTSKRRFALDLSPLRRRDFRLVYTAAGVSSFGSMITYVTIPFQLKQMTGDPLIVGLLGVVELVPLLFMAFVGGALADYMDRRKLVFWAEAALAGLTALLLVNALVGSPQVWLLFVIAGLSAAVDGIHRPAMDAMMPRLAPAEEMAAVGSLNSLRWQVAQIAGPTLAGLMIAKLDVAWVFGFDLATYAVALVCFGLVKAVAPPEAAERPSLRSVVEGIRYARSRPELIGTYLVDINAMFFAFPVALYPWVADRYGGASVLGLFYAALAVGSLLVTVTSGWTARVHRHGLAVLLAAGAWGLGIVLFGLAGSLWLALLGLVVAGASDMISGLFRGVIWNQTIPDHLRGRLAGIEMLSYLTGPMLGQTRAGLSARWWGYSGAVVWGGVLCVAGTGALAAALPAFLRYDGREGLARKQAEEAARAAELAALRPVDAPAAT</sequence>
<dbReference type="RefSeq" id="WP_239165602.1">
    <property type="nucleotide sequence ID" value="NZ_BONH01000022.1"/>
</dbReference>
<keyword evidence="5 7" id="KW-1133">Transmembrane helix</keyword>
<dbReference type="GO" id="GO:0022857">
    <property type="term" value="F:transmembrane transporter activity"/>
    <property type="evidence" value="ECO:0007669"/>
    <property type="project" value="InterPro"/>
</dbReference>
<keyword evidence="4 7" id="KW-0812">Transmembrane</keyword>
<protein>
    <submittedName>
        <fullName evidence="9">MFS transporter</fullName>
    </submittedName>
</protein>
<feature type="transmembrane region" description="Helical" evidence="7">
    <location>
        <begin position="84"/>
        <end position="104"/>
    </location>
</feature>
<keyword evidence="10" id="KW-1185">Reference proteome</keyword>
<dbReference type="Pfam" id="PF05977">
    <property type="entry name" value="MFS_3"/>
    <property type="match status" value="1"/>
</dbReference>
<name>A0A8J3KPC6_9ACTN</name>
<feature type="transmembrane region" description="Helical" evidence="7">
    <location>
        <begin position="288"/>
        <end position="321"/>
    </location>
</feature>
<feature type="transmembrane region" description="Helical" evidence="7">
    <location>
        <begin position="378"/>
        <end position="401"/>
    </location>
</feature>
<feature type="transmembrane region" description="Helical" evidence="7">
    <location>
        <begin position="21"/>
        <end position="40"/>
    </location>
</feature>
<proteinExistence type="predicted"/>
<evidence type="ECO:0000313" key="9">
    <source>
        <dbReference type="EMBL" id="GIF99604.1"/>
    </source>
</evidence>
<dbReference type="CDD" id="cd06173">
    <property type="entry name" value="MFS_MefA_like"/>
    <property type="match status" value="1"/>
</dbReference>
<evidence type="ECO:0000256" key="3">
    <source>
        <dbReference type="ARBA" id="ARBA00022475"/>
    </source>
</evidence>
<feature type="transmembrane region" description="Helical" evidence="7">
    <location>
        <begin position="110"/>
        <end position="127"/>
    </location>
</feature>
<dbReference type="PANTHER" id="PTHR23513">
    <property type="entry name" value="INTEGRAL MEMBRANE EFFLUX PROTEIN-RELATED"/>
    <property type="match status" value="1"/>
</dbReference>
<dbReference type="InterPro" id="IPR036259">
    <property type="entry name" value="MFS_trans_sf"/>
</dbReference>
<comment type="caution">
    <text evidence="9">The sequence shown here is derived from an EMBL/GenBank/DDBJ whole genome shotgun (WGS) entry which is preliminary data.</text>
</comment>
<evidence type="ECO:0000256" key="7">
    <source>
        <dbReference type="SAM" id="Phobius"/>
    </source>
</evidence>
<dbReference type="InterPro" id="IPR020846">
    <property type="entry name" value="MFS_dom"/>
</dbReference>
<keyword evidence="3" id="KW-1003">Cell membrane</keyword>
<comment type="subcellular location">
    <subcellularLocation>
        <location evidence="1">Cell inner membrane</location>
        <topology evidence="1">Multi-pass membrane protein</topology>
    </subcellularLocation>
</comment>
<dbReference type="EMBL" id="BONH01000022">
    <property type="protein sequence ID" value="GIF99604.1"/>
    <property type="molecule type" value="Genomic_DNA"/>
</dbReference>
<accession>A0A8J3KPC6</accession>
<keyword evidence="6 7" id="KW-0472">Membrane</keyword>
<feature type="domain" description="Major facilitator superfamily (MFS) profile" evidence="8">
    <location>
        <begin position="221"/>
        <end position="435"/>
    </location>
</feature>
<evidence type="ECO:0000256" key="6">
    <source>
        <dbReference type="ARBA" id="ARBA00023136"/>
    </source>
</evidence>
<evidence type="ECO:0000256" key="5">
    <source>
        <dbReference type="ARBA" id="ARBA00022989"/>
    </source>
</evidence>
<evidence type="ECO:0000256" key="4">
    <source>
        <dbReference type="ARBA" id="ARBA00022692"/>
    </source>
</evidence>
<evidence type="ECO:0000259" key="8">
    <source>
        <dbReference type="PROSITE" id="PS50850"/>
    </source>
</evidence>
<evidence type="ECO:0000313" key="10">
    <source>
        <dbReference type="Proteomes" id="UP000659904"/>
    </source>
</evidence>
<dbReference type="InterPro" id="IPR010290">
    <property type="entry name" value="TM_effector"/>
</dbReference>
<gene>
    <name evidence="9" type="ORF">Cci01nite_46980</name>
</gene>
<keyword evidence="2" id="KW-0813">Transport</keyword>
<organism evidence="9 10">
    <name type="scientific">Catellatospora citrea</name>
    <dbReference type="NCBI Taxonomy" id="53366"/>
    <lineage>
        <taxon>Bacteria</taxon>
        <taxon>Bacillati</taxon>
        <taxon>Actinomycetota</taxon>
        <taxon>Actinomycetes</taxon>
        <taxon>Micromonosporales</taxon>
        <taxon>Micromonosporaceae</taxon>
        <taxon>Catellatospora</taxon>
    </lineage>
</organism>
<feature type="transmembrane region" description="Helical" evidence="7">
    <location>
        <begin position="261"/>
        <end position="281"/>
    </location>
</feature>
<dbReference type="GO" id="GO:0005886">
    <property type="term" value="C:plasma membrane"/>
    <property type="evidence" value="ECO:0007669"/>
    <property type="project" value="UniProtKB-SubCell"/>
</dbReference>
<evidence type="ECO:0000256" key="2">
    <source>
        <dbReference type="ARBA" id="ARBA00022448"/>
    </source>
</evidence>